<feature type="transmembrane region" description="Helical" evidence="1">
    <location>
        <begin position="243"/>
        <end position="264"/>
    </location>
</feature>
<dbReference type="STRING" id="670482.SAMN04488542_102100"/>
<accession>A0A1G7FQJ4</accession>
<feature type="transmembrane region" description="Helical" evidence="1">
    <location>
        <begin position="216"/>
        <end position="231"/>
    </location>
</feature>
<keyword evidence="1" id="KW-1133">Transmembrane helix</keyword>
<feature type="transmembrane region" description="Helical" evidence="1">
    <location>
        <begin position="188"/>
        <end position="209"/>
    </location>
</feature>
<feature type="transmembrane region" description="Helical" evidence="1">
    <location>
        <begin position="162"/>
        <end position="182"/>
    </location>
</feature>
<evidence type="ECO:0000313" key="3">
    <source>
        <dbReference type="Proteomes" id="UP000198972"/>
    </source>
</evidence>
<evidence type="ECO:0000256" key="1">
    <source>
        <dbReference type="SAM" id="Phobius"/>
    </source>
</evidence>
<dbReference type="AlphaFoldDB" id="A0A1G7FQJ4"/>
<keyword evidence="1" id="KW-0812">Transmembrane</keyword>
<feature type="transmembrane region" description="Helical" evidence="1">
    <location>
        <begin position="108"/>
        <end position="132"/>
    </location>
</feature>
<reference evidence="2 3" key="1">
    <citation type="submission" date="2016-10" db="EMBL/GenBank/DDBJ databases">
        <authorList>
            <person name="de Groot N.N."/>
        </authorList>
    </citation>
    <scope>NUCLEOTIDE SEQUENCE [LARGE SCALE GENOMIC DNA]</scope>
    <source>
        <strain evidence="2 3">DSM 28129</strain>
    </source>
</reference>
<feature type="transmembrane region" description="Helical" evidence="1">
    <location>
        <begin position="83"/>
        <end position="101"/>
    </location>
</feature>
<proteinExistence type="predicted"/>
<dbReference type="EMBL" id="FNBG01000002">
    <property type="protein sequence ID" value="SDE78167.1"/>
    <property type="molecule type" value="Genomic_DNA"/>
</dbReference>
<evidence type="ECO:0008006" key="4">
    <source>
        <dbReference type="Google" id="ProtNLM"/>
    </source>
</evidence>
<feature type="transmembrane region" description="Helical" evidence="1">
    <location>
        <begin position="138"/>
        <end position="157"/>
    </location>
</feature>
<organism evidence="2 3">
    <name type="scientific">Fontibacillus panacisegetis</name>
    <dbReference type="NCBI Taxonomy" id="670482"/>
    <lineage>
        <taxon>Bacteria</taxon>
        <taxon>Bacillati</taxon>
        <taxon>Bacillota</taxon>
        <taxon>Bacilli</taxon>
        <taxon>Bacillales</taxon>
        <taxon>Paenibacillaceae</taxon>
        <taxon>Fontibacillus</taxon>
    </lineage>
</organism>
<dbReference type="RefSeq" id="WP_091226610.1">
    <property type="nucleotide sequence ID" value="NZ_FNBG01000002.1"/>
</dbReference>
<sequence length="274" mass="31719">MDRDKREVILAEINHWRKGRLLPEQYCDFLEKLYHDEEIKSSRSIISLGSIQQGNLKSWFLGFGIISFIFFIVFYFSLFPWPLQMAITLLLSALGYLFSAIHRHRHELLSLALAGAGSLILLGLGSLMIALQGWEGETATSILISVCGIVWFTVGVFMRFNILLYCGLAFGMLLYAFFFGWIHPESSWGMLQLLWLPLSIIFFWITWLCHYRIKRLTRVMFAASLTLWFMPEMDGLLLRQQSAQGMEIIILAKIVVAFVLLYSLRKKWVVWISS</sequence>
<gene>
    <name evidence="2" type="ORF">SAMN04488542_102100</name>
</gene>
<dbReference type="Proteomes" id="UP000198972">
    <property type="component" value="Unassembled WGS sequence"/>
</dbReference>
<dbReference type="OrthoDB" id="2380880at2"/>
<keyword evidence="3" id="KW-1185">Reference proteome</keyword>
<name>A0A1G7FQJ4_9BACL</name>
<protein>
    <recommendedName>
        <fullName evidence="4">DUF2157 domain-containing protein</fullName>
    </recommendedName>
</protein>
<feature type="transmembrane region" description="Helical" evidence="1">
    <location>
        <begin position="59"/>
        <end position="77"/>
    </location>
</feature>
<keyword evidence="1" id="KW-0472">Membrane</keyword>
<evidence type="ECO:0000313" key="2">
    <source>
        <dbReference type="EMBL" id="SDE78167.1"/>
    </source>
</evidence>